<evidence type="ECO:0000256" key="1">
    <source>
        <dbReference type="ARBA" id="ARBA00000073"/>
    </source>
</evidence>
<feature type="domain" description="Pseudouridine synthase RsuA/RluA-like" evidence="5">
    <location>
        <begin position="96"/>
        <end position="250"/>
    </location>
</feature>
<sequence>MKSPLPVRDGVNATRLRLPEDGPWSTALDYILDRFDHVDPEGMGRRFDRGEVVALGGEALTRSTPLGEHTFVWYYRELPVEERLPVELSVLHRDDHLLVVDKPHFLPTTPGGRYVAESALVRLRVELGLPDLIPMHRLDRMTAGVLMFSVNPDTRGAYQLLFENRRIRKEYRAVAAVRPELRLETEPLEVRSRIVKSRTYLLAQEVEGPANTLTTISLLDRTGEGAEERGLYRLQPHTGKTHQLRLHMASLGLGIINDPFYPVLLPQAPDDYSRPLQLLAHSIAFTDPLSGTDRRFESGLGLAGFSRDHAPRVSPESHGDPSGRESVRW</sequence>
<comment type="catalytic activity">
    <reaction evidence="1">
        <text>a uridine in RNA = a pseudouridine in RNA</text>
        <dbReference type="Rhea" id="RHEA:48348"/>
        <dbReference type="Rhea" id="RHEA-COMP:12068"/>
        <dbReference type="Rhea" id="RHEA-COMP:12069"/>
        <dbReference type="ChEBI" id="CHEBI:65314"/>
        <dbReference type="ChEBI" id="CHEBI:65315"/>
    </reaction>
</comment>
<dbReference type="PANTHER" id="PTHR21600:SF84">
    <property type="entry name" value="PSEUDOURIDINE SYNTHASE RSUA_RLUA-LIKE DOMAIN-CONTAINING PROTEIN"/>
    <property type="match status" value="1"/>
</dbReference>
<accession>A0A5D0XPY7</accession>
<comment type="caution">
    <text evidence="6">The sequence shown here is derived from an EMBL/GenBank/DDBJ whole genome shotgun (WGS) entry which is preliminary data.</text>
</comment>
<dbReference type="Proteomes" id="UP000323410">
    <property type="component" value="Unassembled WGS sequence"/>
</dbReference>
<gene>
    <name evidence="6" type="ORF">FQ377_10980</name>
</gene>
<dbReference type="GO" id="GO:0140098">
    <property type="term" value="F:catalytic activity, acting on RNA"/>
    <property type="evidence" value="ECO:0007669"/>
    <property type="project" value="UniProtKB-ARBA"/>
</dbReference>
<evidence type="ECO:0000256" key="2">
    <source>
        <dbReference type="ARBA" id="ARBA00031870"/>
    </source>
</evidence>
<evidence type="ECO:0000313" key="7">
    <source>
        <dbReference type="Proteomes" id="UP000323410"/>
    </source>
</evidence>
<feature type="compositionally biased region" description="Basic and acidic residues" evidence="4">
    <location>
        <begin position="306"/>
        <end position="329"/>
    </location>
</feature>
<dbReference type="GO" id="GO:0000455">
    <property type="term" value="P:enzyme-directed rRNA pseudouridine synthesis"/>
    <property type="evidence" value="ECO:0007669"/>
    <property type="project" value="TreeGrafter"/>
</dbReference>
<dbReference type="AlphaFoldDB" id="A0A5D0XPY7"/>
<evidence type="ECO:0000313" key="6">
    <source>
        <dbReference type="EMBL" id="TYC98495.1"/>
    </source>
</evidence>
<reference evidence="6 7" key="1">
    <citation type="submission" date="2019-08" db="EMBL/GenBank/DDBJ databases">
        <title>Genone of Arthrobacter echini P9.</title>
        <authorList>
            <person name="Bowman J.P."/>
        </authorList>
    </citation>
    <scope>NUCLEOTIDE SEQUENCE [LARGE SCALE GENOMIC DNA]</scope>
    <source>
        <strain evidence="6 7">P9</strain>
    </source>
</reference>
<dbReference type="Gene3D" id="3.30.2350.10">
    <property type="entry name" value="Pseudouridine synthase"/>
    <property type="match status" value="1"/>
</dbReference>
<dbReference type="Pfam" id="PF00849">
    <property type="entry name" value="PseudoU_synth_2"/>
    <property type="match status" value="1"/>
</dbReference>
<evidence type="ECO:0000259" key="5">
    <source>
        <dbReference type="Pfam" id="PF00849"/>
    </source>
</evidence>
<name>A0A5D0XPY7_9MICC</name>
<dbReference type="EMBL" id="VSLD01000005">
    <property type="protein sequence ID" value="TYC98495.1"/>
    <property type="molecule type" value="Genomic_DNA"/>
</dbReference>
<dbReference type="PANTHER" id="PTHR21600">
    <property type="entry name" value="MITOCHONDRIAL RNA PSEUDOURIDINE SYNTHASE"/>
    <property type="match status" value="1"/>
</dbReference>
<keyword evidence="7" id="KW-1185">Reference proteome</keyword>
<dbReference type="RefSeq" id="WP_148601391.1">
    <property type="nucleotide sequence ID" value="NZ_VSLD01000005.1"/>
</dbReference>
<feature type="region of interest" description="Disordered" evidence="4">
    <location>
        <begin position="305"/>
        <end position="329"/>
    </location>
</feature>
<dbReference type="InterPro" id="IPR050188">
    <property type="entry name" value="RluA_PseudoU_synthase"/>
</dbReference>
<dbReference type="GO" id="GO:0003723">
    <property type="term" value="F:RNA binding"/>
    <property type="evidence" value="ECO:0007669"/>
    <property type="project" value="InterPro"/>
</dbReference>
<proteinExistence type="predicted"/>
<evidence type="ECO:0000256" key="4">
    <source>
        <dbReference type="SAM" id="MobiDB-lite"/>
    </source>
</evidence>
<dbReference type="SUPFAM" id="SSF55120">
    <property type="entry name" value="Pseudouridine synthase"/>
    <property type="match status" value="1"/>
</dbReference>
<dbReference type="OrthoDB" id="9807829at2"/>
<dbReference type="InterPro" id="IPR006145">
    <property type="entry name" value="PsdUridine_synth_RsuA/RluA"/>
</dbReference>
<dbReference type="InterPro" id="IPR020103">
    <property type="entry name" value="PsdUridine_synth_cat_dom_sf"/>
</dbReference>
<dbReference type="CDD" id="cd02558">
    <property type="entry name" value="PSRA_1"/>
    <property type="match status" value="1"/>
</dbReference>
<evidence type="ECO:0000256" key="3">
    <source>
        <dbReference type="ARBA" id="ARBA00033164"/>
    </source>
</evidence>
<organism evidence="6 7">
    <name type="scientific">Arthrobacter echini</name>
    <dbReference type="NCBI Taxonomy" id="1529066"/>
    <lineage>
        <taxon>Bacteria</taxon>
        <taxon>Bacillati</taxon>
        <taxon>Actinomycetota</taxon>
        <taxon>Actinomycetes</taxon>
        <taxon>Micrococcales</taxon>
        <taxon>Micrococcaceae</taxon>
        <taxon>Arthrobacter</taxon>
    </lineage>
</organism>
<dbReference type="GO" id="GO:0009982">
    <property type="term" value="F:pseudouridine synthase activity"/>
    <property type="evidence" value="ECO:0007669"/>
    <property type="project" value="InterPro"/>
</dbReference>
<protein>
    <recommendedName>
        <fullName evidence="2">RNA pseudouridylate synthase</fullName>
    </recommendedName>
    <alternativeName>
        <fullName evidence="3">RNA-uridine isomerase</fullName>
    </alternativeName>
</protein>